<dbReference type="AlphaFoldDB" id="A0A2T9KCG1"/>
<dbReference type="OrthoDB" id="8450910at2"/>
<keyword evidence="3" id="KW-1185">Reference proteome</keyword>
<sequence>MPSAVIKTFSYDPKVEILAITFVSGRAYAYLGVPAAVADGLRLAFSKGEYFNAQIRDRYGAAPVAVGTESAQGSLFWGPLRSVLADGKAGSCACPLAPAGRSTSSRPSAFPYRGYEDIALGPGLEGSGAAT</sequence>
<dbReference type="Proteomes" id="UP000245073">
    <property type="component" value="Unassembled WGS sequence"/>
</dbReference>
<evidence type="ECO:0000259" key="1">
    <source>
        <dbReference type="Pfam" id="PF13619"/>
    </source>
</evidence>
<reference evidence="2 3" key="1">
    <citation type="submission" date="2018-04" db="EMBL/GenBank/DDBJ databases">
        <title>The genome sequence of Caulobacter sp. 744.</title>
        <authorList>
            <person name="Gao J."/>
            <person name="Sun J."/>
        </authorList>
    </citation>
    <scope>NUCLEOTIDE SEQUENCE [LARGE SCALE GENOMIC DNA]</scope>
    <source>
        <strain evidence="2 3">774</strain>
    </source>
</reference>
<dbReference type="InterPro" id="IPR025309">
    <property type="entry name" value="KTSC_dom"/>
</dbReference>
<dbReference type="Pfam" id="PF13619">
    <property type="entry name" value="KTSC"/>
    <property type="match status" value="1"/>
</dbReference>
<dbReference type="RefSeq" id="WP_109099461.1">
    <property type="nucleotide sequence ID" value="NZ_QDKQ01000016.1"/>
</dbReference>
<accession>A0A2T9KCG1</accession>
<comment type="caution">
    <text evidence="2">The sequence shown here is derived from an EMBL/GenBank/DDBJ whole genome shotgun (WGS) entry which is preliminary data.</text>
</comment>
<protein>
    <recommendedName>
        <fullName evidence="1">KTSC domain-containing protein</fullName>
    </recommendedName>
</protein>
<evidence type="ECO:0000313" key="3">
    <source>
        <dbReference type="Proteomes" id="UP000245073"/>
    </source>
</evidence>
<proteinExistence type="predicted"/>
<name>A0A2T9KCG1_9CAUL</name>
<organism evidence="2 3">
    <name type="scientific">Caulobacter endophyticus</name>
    <dbReference type="NCBI Taxonomy" id="2172652"/>
    <lineage>
        <taxon>Bacteria</taxon>
        <taxon>Pseudomonadati</taxon>
        <taxon>Pseudomonadota</taxon>
        <taxon>Alphaproteobacteria</taxon>
        <taxon>Caulobacterales</taxon>
        <taxon>Caulobacteraceae</taxon>
        <taxon>Caulobacter</taxon>
    </lineage>
</organism>
<gene>
    <name evidence="2" type="ORF">DDF67_02925</name>
</gene>
<dbReference type="EMBL" id="QDKQ01000016">
    <property type="protein sequence ID" value="PVM93654.1"/>
    <property type="molecule type" value="Genomic_DNA"/>
</dbReference>
<evidence type="ECO:0000313" key="2">
    <source>
        <dbReference type="EMBL" id="PVM93654.1"/>
    </source>
</evidence>
<feature type="domain" description="KTSC" evidence="1">
    <location>
        <begin position="3"/>
        <end position="59"/>
    </location>
</feature>